<evidence type="ECO:0000313" key="2">
    <source>
        <dbReference type="Proteomes" id="UP000828941"/>
    </source>
</evidence>
<keyword evidence="2" id="KW-1185">Reference proteome</keyword>
<sequence>MCVTPYENLNYMCVTAHYIGNDWELNKKILAVCPIADHKGETIGKCLEKIIKEWGIFKVCTVTVDNASSNNVALSYLVRRLNDVHGTILKGEFMHLRCCAHILNLIVSDGLKEIDSSIERIRAAIRYVRSSPQRMSFFLQAAEYVKIDYKKKLCLDVPTRWNSTYLMLDCAEKFEKAFARLEDDDMSYLASFGHDNPPSSDDWKRARVFTKFLKIFYDATLSFSSSLHVTSNVFFHKLIDIQQTLLKWKDSDDFVLKSMAENMHKKFGKYWEDGENFNCLLFVAVVLDPRYKLEYVVFSAVETPLTKEHAFLLLDWIHYPKHRGVPERFLCSIKEGKWLKVTVNRWRPPSKAFFLDSSLGNILQSGFVLVDILTWGSCRRWENLHFHCGTKRRKKELGSDHRREGKKA</sequence>
<dbReference type="Proteomes" id="UP000828941">
    <property type="component" value="Chromosome 6"/>
</dbReference>
<organism evidence="1 2">
    <name type="scientific">Bauhinia variegata</name>
    <name type="common">Purple orchid tree</name>
    <name type="synonym">Phanera variegata</name>
    <dbReference type="NCBI Taxonomy" id="167791"/>
    <lineage>
        <taxon>Eukaryota</taxon>
        <taxon>Viridiplantae</taxon>
        <taxon>Streptophyta</taxon>
        <taxon>Embryophyta</taxon>
        <taxon>Tracheophyta</taxon>
        <taxon>Spermatophyta</taxon>
        <taxon>Magnoliopsida</taxon>
        <taxon>eudicotyledons</taxon>
        <taxon>Gunneridae</taxon>
        <taxon>Pentapetalae</taxon>
        <taxon>rosids</taxon>
        <taxon>fabids</taxon>
        <taxon>Fabales</taxon>
        <taxon>Fabaceae</taxon>
        <taxon>Cercidoideae</taxon>
        <taxon>Cercideae</taxon>
        <taxon>Bauhiniinae</taxon>
        <taxon>Bauhinia</taxon>
    </lineage>
</organism>
<reference evidence="1 2" key="1">
    <citation type="journal article" date="2022" name="DNA Res.">
        <title>Chromosomal-level genome assembly of the orchid tree Bauhinia variegata (Leguminosae; Cercidoideae) supports the allotetraploid origin hypothesis of Bauhinia.</title>
        <authorList>
            <person name="Zhong Y."/>
            <person name="Chen Y."/>
            <person name="Zheng D."/>
            <person name="Pang J."/>
            <person name="Liu Y."/>
            <person name="Luo S."/>
            <person name="Meng S."/>
            <person name="Qian L."/>
            <person name="Wei D."/>
            <person name="Dai S."/>
            <person name="Zhou R."/>
        </authorList>
    </citation>
    <scope>NUCLEOTIDE SEQUENCE [LARGE SCALE GENOMIC DNA]</scope>
    <source>
        <strain evidence="1">BV-YZ2020</strain>
    </source>
</reference>
<name>A0ACB9NF20_BAUVA</name>
<accession>A0ACB9NF20</accession>
<comment type="caution">
    <text evidence="1">The sequence shown here is derived from an EMBL/GenBank/DDBJ whole genome shotgun (WGS) entry which is preliminary data.</text>
</comment>
<evidence type="ECO:0000313" key="1">
    <source>
        <dbReference type="EMBL" id="KAI4334919.1"/>
    </source>
</evidence>
<dbReference type="EMBL" id="CM039431">
    <property type="protein sequence ID" value="KAI4334919.1"/>
    <property type="molecule type" value="Genomic_DNA"/>
</dbReference>
<protein>
    <submittedName>
        <fullName evidence="1">Uncharacterized protein</fullName>
    </submittedName>
</protein>
<gene>
    <name evidence="1" type="ORF">L6164_013620</name>
</gene>
<proteinExistence type="predicted"/>